<protein>
    <recommendedName>
        <fullName evidence="4">ATP-binding protein</fullName>
    </recommendedName>
</protein>
<dbReference type="Proteomes" id="UP000466966">
    <property type="component" value="Unassembled WGS sequence"/>
</dbReference>
<feature type="compositionally biased region" description="Acidic residues" evidence="1">
    <location>
        <begin position="772"/>
        <end position="786"/>
    </location>
</feature>
<reference evidence="2 3" key="1">
    <citation type="submission" date="2019-12" db="EMBL/GenBank/DDBJ databases">
        <title>Genomic-based taxomic classification of the family Erythrobacteraceae.</title>
        <authorList>
            <person name="Xu L."/>
        </authorList>
    </citation>
    <scope>NUCLEOTIDE SEQUENCE [LARGE SCALE GENOMIC DNA]</scope>
    <source>
        <strain evidence="2 3">M0322</strain>
    </source>
</reference>
<evidence type="ECO:0000313" key="2">
    <source>
        <dbReference type="EMBL" id="MXO70283.1"/>
    </source>
</evidence>
<dbReference type="OrthoDB" id="4770405at2"/>
<proteinExistence type="predicted"/>
<dbReference type="EMBL" id="WTYV01000001">
    <property type="protein sequence ID" value="MXO70283.1"/>
    <property type="molecule type" value="Genomic_DNA"/>
</dbReference>
<keyword evidence="3" id="KW-1185">Reference proteome</keyword>
<name>A0A844YX22_9SPHN</name>
<comment type="caution">
    <text evidence="2">The sequence shown here is derived from an EMBL/GenBank/DDBJ whole genome shotgun (WGS) entry which is preliminary data.</text>
</comment>
<evidence type="ECO:0008006" key="4">
    <source>
        <dbReference type="Google" id="ProtNLM"/>
    </source>
</evidence>
<dbReference type="RefSeq" id="WP_160770219.1">
    <property type="nucleotide sequence ID" value="NZ_WTYV01000001.1"/>
</dbReference>
<feature type="region of interest" description="Disordered" evidence="1">
    <location>
        <begin position="993"/>
        <end position="1028"/>
    </location>
</feature>
<sequence>MSRTDYSGKRGSNAGDDYHELWAARRALELIAPGSDLVELTVEGVTADDAEGMDDALWDGVDAAFYYGQDVDTIEGVDLVQFKYSGSDPGTPWTVARLAYANNKAKTNALIARLASAWKGMRKQRPELDAADNIVVKLASNQPLAQEVLDALAAAPGDAMRTKLQKASGLTPAEFAAFAPALDFGDCGDQSRFAHEERAIQTLSSLTDGDVRAEFAVLREFIRKRMRPEGSQETITAESVFGIFGHADKRVFYPCPTEIARVSELVPRAAAGAIETLFAQGTQKVCLAGAGGEGKTTVLQDLAQRLPTGSELVVYDCYGGGTYLNSNGYRHRAEDAFLQLANDTAARLLLPPLFFETGVDHPRRFARKLEATAAALASRHPDALLVIAVDAADNAVTAASHCAPPERAFVHDLARLGGIPANVRLMFSARTGRLADLDLPDDVVPVPLGPFEMEESIRFAEARLGPQDKEWHEEFHFHSGGNPRVQRYAIEFAGEVADAALDYLKPNGKNLELIFTTRFEEARTKSGSTAELTRFCAALIVLPRPVPIAQLAGVLGAEPAHIRDLIADLAPGLVLEGELVSFADEDFEHFLREAGASAMPAIEGSAADHLMAWRMADPYAASHVANLALLAGRREDVISLVREPVADYPIADPAERGEVHRRRLRAAMHVCRETGNVIDAAALLLEGAQALKTDDAVQDMLFKHIELAANFSRDAIFTLLLRNRDKRPGHGALLLQLAGIDGVAGDRIGMKSHFRSFLAWQDGRQDVRKAFEDEDDAAAADEDDPDADTRRRKRDISREDFERDWKLEADDVAAFLTGRLHADGAGEVLALIRRPRPARFRLEVLRCLVMRLARRGDLALLTRMRDALPRRHPGRPMVELAVGLCGGDFAAEPMLRRLEIMAAGGGFGERNVGTDHMPDNSTSEALRFGLDACDLVALQGGDPARLAVTLAPAMATSARTPSALASYGPRSSDVAARVFALANVLKGEPVTFDKFVVEPPPPPPPPKKTRGKKAPQQRPSRDRESDLRKAKELYEPILQLHATRAMALVGTITPGDALPALVEALKKLGSARRYYAREDEWRTRDDTAIRALLPVGLIADIDAGALFAAIRGALGEVGSLMRFGTLDFLQHASIVPGFRPGIIELAVETCDHVRGIKISADEKIDYLVELAKLVLPLDASAARYCFDAAMSVAGDVDYDTLHALSVTAALAKRARPAMLDADAERLALHLAAVHQDAAIRLGNADQFPWNDVAVSLAALAPNIALAAVARFAELDLTSGSAMLDRTLMQFAADRTLDDRSLAAFLPILGEDGGRLATLLLEHAGTANDHLLAEVVAGHLLREPCGDRGKQLAAAVLLAEPGSAVRDLIAAANFEATLPQHRPDYSRYDSPASPAAAPKPIDPALLSIAGIDGIASFRARIDAIIAAEDSPYASRSTVANRLLANVPSHRIGEFLDLLMSVPEEDDAVYDIANFLREQLDRWHDKPAAKQWARDRLLSVIEARLPEFLWYIGYRAPDLAALLKRTEADSSVIVSRLLSAIEQHITSLNSLGIFRLISLLSGYLTHEQAQGIVDRHTSALHLRLDVADRSLPGFDSIGDTASSVARYLYAELGHIAQAPRWRAGYGLRILARLGNGDMLEQVRQRYDHRAEPAFSHPEAPFYVWAAKLWFMMALARIAWETPNRIQGCRDWLFEQAESAAFPHLLVRASAKQALQGLAHANPNSFSKADCARIAAINSSKLVTQQSTKQSWHKGFDSHRPLGEEGRRFRFDSLDSLPYWYSPLMRCFAEPDPGAFLEWAELWIVDNLGITGDIWSYDKLRGNHRFNRRGRDSSNSHGSLPAIERYRTHLEWHALYLAGGEALATWPLTADAEEDAWDNFDHWLSRQGPTLAPAWLGDLRGPKPLEAIAWQAPPLDGWLNTPDADAFRGSLGLDRPDWLVVSGHRWLHYGEASGSTRVESALVSRVMATSLRLALEASDSSHDYRLAVNDDDSLEIASGHFVLKSLLADHHGDTELDIHDPLRGEVSASGQLPHPRIIALLGLVRDPSGLPVWCDSNGVVTVQRVAWSDPKQPDERASRHFAQGEELLFRRSAIAQILETYGLDLITKINFNRRIGEASYALKKDKKREREYDRIILYRHDGKIEASTRGLGRWA</sequence>
<feature type="region of interest" description="Disordered" evidence="1">
    <location>
        <begin position="772"/>
        <end position="793"/>
    </location>
</feature>
<feature type="compositionally biased region" description="Basic and acidic residues" evidence="1">
    <location>
        <begin position="1019"/>
        <end position="1028"/>
    </location>
</feature>
<dbReference type="SUPFAM" id="SSF52540">
    <property type="entry name" value="P-loop containing nucleoside triphosphate hydrolases"/>
    <property type="match status" value="1"/>
</dbReference>
<evidence type="ECO:0000256" key="1">
    <source>
        <dbReference type="SAM" id="MobiDB-lite"/>
    </source>
</evidence>
<gene>
    <name evidence="2" type="ORF">GRI99_01385</name>
</gene>
<dbReference type="InterPro" id="IPR027417">
    <property type="entry name" value="P-loop_NTPase"/>
</dbReference>
<evidence type="ECO:0000313" key="3">
    <source>
        <dbReference type="Proteomes" id="UP000466966"/>
    </source>
</evidence>
<accession>A0A844YX22</accession>
<organism evidence="2 3">
    <name type="scientific">Alteraurantiacibacter buctensis</name>
    <dbReference type="NCBI Taxonomy" id="1503981"/>
    <lineage>
        <taxon>Bacteria</taxon>
        <taxon>Pseudomonadati</taxon>
        <taxon>Pseudomonadota</taxon>
        <taxon>Alphaproteobacteria</taxon>
        <taxon>Sphingomonadales</taxon>
        <taxon>Erythrobacteraceae</taxon>
        <taxon>Alteraurantiacibacter</taxon>
    </lineage>
</organism>